<dbReference type="Proteomes" id="UP000238312">
    <property type="component" value="Unassembled WGS sequence"/>
</dbReference>
<dbReference type="EMBL" id="PVNG01000006">
    <property type="protein sequence ID" value="PRX65945.1"/>
    <property type="molecule type" value="Genomic_DNA"/>
</dbReference>
<organism evidence="2 3">
    <name type="scientific">Nonomuraea fuscirosea</name>
    <dbReference type="NCBI Taxonomy" id="1291556"/>
    <lineage>
        <taxon>Bacteria</taxon>
        <taxon>Bacillati</taxon>
        <taxon>Actinomycetota</taxon>
        <taxon>Actinomycetes</taxon>
        <taxon>Streptosporangiales</taxon>
        <taxon>Streptosporangiaceae</taxon>
        <taxon>Nonomuraea</taxon>
    </lineage>
</organism>
<comment type="caution">
    <text evidence="2">The sequence shown here is derived from an EMBL/GenBank/DDBJ whole genome shotgun (WGS) entry which is preliminary data.</text>
</comment>
<reference evidence="2 3" key="1">
    <citation type="submission" date="2018-03" db="EMBL/GenBank/DDBJ databases">
        <title>Genomic Encyclopedia of Type Strains, Phase III (KMG-III): the genomes of soil and plant-associated and newly described type strains.</title>
        <authorList>
            <person name="Whitman W."/>
        </authorList>
    </citation>
    <scope>NUCLEOTIDE SEQUENCE [LARGE SCALE GENOMIC DNA]</scope>
    <source>
        <strain evidence="2 3">CGMCC 4.7104</strain>
    </source>
</reference>
<evidence type="ECO:0000313" key="2">
    <source>
        <dbReference type="EMBL" id="PRX65945.1"/>
    </source>
</evidence>
<keyword evidence="3" id="KW-1185">Reference proteome</keyword>
<name>A0A2T0N1X3_9ACTN</name>
<protein>
    <submittedName>
        <fullName evidence="2">Uncharacterized protein</fullName>
    </submittedName>
</protein>
<dbReference type="OrthoDB" id="3541754at2"/>
<dbReference type="RefSeq" id="WP_106239381.1">
    <property type="nucleotide sequence ID" value="NZ_JBFAIL010000010.1"/>
</dbReference>
<evidence type="ECO:0000313" key="3">
    <source>
        <dbReference type="Proteomes" id="UP000238312"/>
    </source>
</evidence>
<proteinExistence type="predicted"/>
<accession>A0A2T0N1X3</accession>
<dbReference type="AlphaFoldDB" id="A0A2T0N1X3"/>
<gene>
    <name evidence="2" type="ORF">B0I32_10681</name>
</gene>
<feature type="region of interest" description="Disordered" evidence="1">
    <location>
        <begin position="1"/>
        <end position="24"/>
    </location>
</feature>
<sequence>MSGITAPEASVRGTGPVRAPYPEETDMRRTSYKLTLPAVAAAAMLMFPGALPASASSTAAGSAAAASAALTLTGGSCEGLARRFLCSVAFSGAVAPVSVRWFVDGSHVPAYDNRTFVGIGCQPTFRYDIRAVISDGTGASVEFRSNPVCRSGNP</sequence>
<evidence type="ECO:0000256" key="1">
    <source>
        <dbReference type="SAM" id="MobiDB-lite"/>
    </source>
</evidence>